<dbReference type="InterPro" id="IPR000086">
    <property type="entry name" value="NUDIX_hydrolase_dom"/>
</dbReference>
<dbReference type="PANTHER" id="PTHR12629:SF0">
    <property type="entry name" value="DIPHOSPHOINOSITOL-POLYPHOSPHATE DIPHOSPHATASE"/>
    <property type="match status" value="1"/>
</dbReference>
<evidence type="ECO:0000256" key="7">
    <source>
        <dbReference type="ARBA" id="ARBA00022801"/>
    </source>
</evidence>
<comment type="similarity">
    <text evidence="3">Belongs to the Nudix hydrolase family. DIPP subfamily.</text>
</comment>
<organism evidence="11 12">
    <name type="scientific">Candidula unifasciata</name>
    <dbReference type="NCBI Taxonomy" id="100452"/>
    <lineage>
        <taxon>Eukaryota</taxon>
        <taxon>Metazoa</taxon>
        <taxon>Spiralia</taxon>
        <taxon>Lophotrochozoa</taxon>
        <taxon>Mollusca</taxon>
        <taxon>Gastropoda</taxon>
        <taxon>Heterobranchia</taxon>
        <taxon>Euthyneura</taxon>
        <taxon>Panpulmonata</taxon>
        <taxon>Eupulmonata</taxon>
        <taxon>Stylommatophora</taxon>
        <taxon>Helicina</taxon>
        <taxon>Helicoidea</taxon>
        <taxon>Geomitridae</taxon>
        <taxon>Candidula</taxon>
    </lineage>
</organism>
<dbReference type="InterPro" id="IPR020084">
    <property type="entry name" value="NUDIX_hydrolase_CS"/>
</dbReference>
<evidence type="ECO:0000256" key="4">
    <source>
        <dbReference type="ARBA" id="ARBA00012527"/>
    </source>
</evidence>
<dbReference type="InterPro" id="IPR015797">
    <property type="entry name" value="NUDIX_hydrolase-like_dom_sf"/>
</dbReference>
<dbReference type="GO" id="GO:0005737">
    <property type="term" value="C:cytoplasm"/>
    <property type="evidence" value="ECO:0007669"/>
    <property type="project" value="UniProtKB-SubCell"/>
</dbReference>
<evidence type="ECO:0000256" key="5">
    <source>
        <dbReference type="ARBA" id="ARBA00022490"/>
    </source>
</evidence>
<evidence type="ECO:0000256" key="3">
    <source>
        <dbReference type="ARBA" id="ARBA00008266"/>
    </source>
</evidence>
<comment type="subcellular location">
    <subcellularLocation>
        <location evidence="2">Cytoplasm</location>
    </subcellularLocation>
</comment>
<dbReference type="AlphaFoldDB" id="A0A8S3Z7Z8"/>
<dbReference type="EMBL" id="CAJHNH020001641">
    <property type="protein sequence ID" value="CAG5123880.1"/>
    <property type="molecule type" value="Genomic_DNA"/>
</dbReference>
<keyword evidence="12" id="KW-1185">Reference proteome</keyword>
<dbReference type="Gene3D" id="3.90.79.10">
    <property type="entry name" value="Nucleoside Triphosphate Pyrophosphohydrolase"/>
    <property type="match status" value="1"/>
</dbReference>
<accession>A0A8S3Z7Z8</accession>
<sequence>MSGETDRSSTIKIMKDAAVARTYDADGLRRRAACLCFKDRTEKEILLISSTHDVEKWIVPGGGIDPGEESVVAAEREALEEAGATGVVDRLLGIFENKEKNTRTWVYAFYVVHLEDHWTESKSLDRRRQWFPLNDAKKVLSAHKPLQVSYINVAEGMQITP</sequence>
<dbReference type="PANTHER" id="PTHR12629">
    <property type="entry name" value="DIPHOSPHOINOSITOL POLYPHOSPHATE PHOSPHOHYDROLASE"/>
    <property type="match status" value="1"/>
</dbReference>
<dbReference type="FunFam" id="3.90.79.10:FF:000002">
    <property type="entry name" value="diphosphoinositol polyphosphate phosphohydrolase 1"/>
    <property type="match status" value="1"/>
</dbReference>
<evidence type="ECO:0000256" key="9">
    <source>
        <dbReference type="ARBA" id="ARBA00033994"/>
    </source>
</evidence>
<reference evidence="11" key="1">
    <citation type="submission" date="2021-04" db="EMBL/GenBank/DDBJ databases">
        <authorList>
            <consortium name="Molecular Ecology Group"/>
        </authorList>
    </citation>
    <scope>NUCLEOTIDE SEQUENCE</scope>
</reference>
<dbReference type="GO" id="GO:0046872">
    <property type="term" value="F:metal ion binding"/>
    <property type="evidence" value="ECO:0007669"/>
    <property type="project" value="UniProtKB-KW"/>
</dbReference>
<evidence type="ECO:0000313" key="12">
    <source>
        <dbReference type="Proteomes" id="UP000678393"/>
    </source>
</evidence>
<comment type="caution">
    <text evidence="11">The sequence shown here is derived from an EMBL/GenBank/DDBJ whole genome shotgun (WGS) entry which is preliminary data.</text>
</comment>
<dbReference type="GO" id="GO:0000298">
    <property type="term" value="F:endopolyphosphatase activity"/>
    <property type="evidence" value="ECO:0007669"/>
    <property type="project" value="TreeGrafter"/>
</dbReference>
<dbReference type="GO" id="GO:0034432">
    <property type="term" value="F:bis(5'-adenosyl)-pentaphosphatase activity"/>
    <property type="evidence" value="ECO:0007669"/>
    <property type="project" value="TreeGrafter"/>
</dbReference>
<keyword evidence="6" id="KW-0479">Metal-binding</keyword>
<keyword evidence="5" id="KW-0963">Cytoplasm</keyword>
<dbReference type="PROSITE" id="PS51462">
    <property type="entry name" value="NUDIX"/>
    <property type="match status" value="1"/>
</dbReference>
<dbReference type="OrthoDB" id="2011998at2759"/>
<dbReference type="GO" id="GO:1901911">
    <property type="term" value="P:adenosine 5'-(hexahydrogen pentaphosphate) catabolic process"/>
    <property type="evidence" value="ECO:0007669"/>
    <property type="project" value="TreeGrafter"/>
</dbReference>
<gene>
    <name evidence="11" type="ORF">CUNI_LOCUS9438</name>
</gene>
<dbReference type="GO" id="GO:1901909">
    <property type="term" value="P:diadenosine hexaphosphate catabolic process"/>
    <property type="evidence" value="ECO:0007669"/>
    <property type="project" value="TreeGrafter"/>
</dbReference>
<evidence type="ECO:0000256" key="2">
    <source>
        <dbReference type="ARBA" id="ARBA00004496"/>
    </source>
</evidence>
<dbReference type="GO" id="GO:1901907">
    <property type="term" value="P:diadenosine pentaphosphate catabolic process"/>
    <property type="evidence" value="ECO:0007669"/>
    <property type="project" value="TreeGrafter"/>
</dbReference>
<evidence type="ECO:0000256" key="6">
    <source>
        <dbReference type="ARBA" id="ARBA00022723"/>
    </source>
</evidence>
<feature type="domain" description="Nudix hydrolase" evidence="10">
    <location>
        <begin position="28"/>
        <end position="155"/>
    </location>
</feature>
<dbReference type="Pfam" id="PF00293">
    <property type="entry name" value="NUDIX"/>
    <property type="match status" value="1"/>
</dbReference>
<evidence type="ECO:0000313" key="11">
    <source>
        <dbReference type="EMBL" id="CAG5123880.1"/>
    </source>
</evidence>
<proteinExistence type="inferred from homology"/>
<name>A0A8S3Z7Z8_9EUPU</name>
<dbReference type="GO" id="GO:0034431">
    <property type="term" value="F:bis(5'-adenosyl)-hexaphosphatase activity"/>
    <property type="evidence" value="ECO:0007669"/>
    <property type="project" value="TreeGrafter"/>
</dbReference>
<dbReference type="GO" id="GO:0071543">
    <property type="term" value="P:diphosphoinositol polyphosphate metabolic process"/>
    <property type="evidence" value="ECO:0007669"/>
    <property type="project" value="TreeGrafter"/>
</dbReference>
<dbReference type="GO" id="GO:0005634">
    <property type="term" value="C:nucleus"/>
    <property type="evidence" value="ECO:0007669"/>
    <property type="project" value="TreeGrafter"/>
</dbReference>
<protein>
    <recommendedName>
        <fullName evidence="4">diphosphoinositol-polyphosphate diphosphatase</fullName>
        <ecNumber evidence="4">3.6.1.52</ecNumber>
    </recommendedName>
</protein>
<dbReference type="GO" id="GO:0008486">
    <property type="term" value="F:diphosphoinositol-polyphosphate diphosphatase activity"/>
    <property type="evidence" value="ECO:0007669"/>
    <property type="project" value="UniProtKB-EC"/>
</dbReference>
<evidence type="ECO:0000256" key="1">
    <source>
        <dbReference type="ARBA" id="ARBA00001946"/>
    </source>
</evidence>
<keyword evidence="7" id="KW-0378">Hydrolase</keyword>
<dbReference type="EC" id="3.6.1.52" evidence="4"/>
<comment type="catalytic activity">
    <reaction evidence="9">
        <text>diphospho-myo-inositol polyphosphate + H2O = myo-inositol polyphosphate + phosphate.</text>
        <dbReference type="EC" id="3.6.1.52"/>
    </reaction>
</comment>
<dbReference type="Proteomes" id="UP000678393">
    <property type="component" value="Unassembled WGS sequence"/>
</dbReference>
<dbReference type="SUPFAM" id="SSF55811">
    <property type="entry name" value="Nudix"/>
    <property type="match status" value="1"/>
</dbReference>
<keyword evidence="8" id="KW-0460">Magnesium</keyword>
<comment type="cofactor">
    <cofactor evidence="1">
        <name>Mg(2+)</name>
        <dbReference type="ChEBI" id="CHEBI:18420"/>
    </cofactor>
</comment>
<evidence type="ECO:0000259" key="10">
    <source>
        <dbReference type="PROSITE" id="PS51462"/>
    </source>
</evidence>
<dbReference type="PROSITE" id="PS00893">
    <property type="entry name" value="NUDIX_BOX"/>
    <property type="match status" value="1"/>
</dbReference>
<evidence type="ECO:0000256" key="8">
    <source>
        <dbReference type="ARBA" id="ARBA00022842"/>
    </source>
</evidence>